<dbReference type="Gene3D" id="2.40.70.10">
    <property type="entry name" value="Acid Proteases"/>
    <property type="match status" value="1"/>
</dbReference>
<comment type="caution">
    <text evidence="1">The sequence shown here is derived from an EMBL/GenBank/DDBJ whole genome shotgun (WGS) entry which is preliminary data.</text>
</comment>
<name>A0A6L2L1X0_TANCI</name>
<evidence type="ECO:0000313" key="1">
    <source>
        <dbReference type="EMBL" id="GEU54265.1"/>
    </source>
</evidence>
<accession>A0A6L2L1X0</accession>
<dbReference type="InterPro" id="IPR021109">
    <property type="entry name" value="Peptidase_aspartic_dom_sf"/>
</dbReference>
<sequence length="130" mass="14612">MVRALIVPRTYRLPAGATQTREQVGYQAPYSLYKNLGLGNTKAKAMGEVRNARVQISYQAHLLDFLFLDIPVDKELLLLLGHPFLMTCGAPIVMGHGTMTINDGVIKHTYYPKPRAKAYIESFEIDEDED</sequence>
<dbReference type="AlphaFoldDB" id="A0A6L2L1X0"/>
<organism evidence="1">
    <name type="scientific">Tanacetum cinerariifolium</name>
    <name type="common">Dalmatian daisy</name>
    <name type="synonym">Chrysanthemum cinerariifolium</name>
    <dbReference type="NCBI Taxonomy" id="118510"/>
    <lineage>
        <taxon>Eukaryota</taxon>
        <taxon>Viridiplantae</taxon>
        <taxon>Streptophyta</taxon>
        <taxon>Embryophyta</taxon>
        <taxon>Tracheophyta</taxon>
        <taxon>Spermatophyta</taxon>
        <taxon>Magnoliopsida</taxon>
        <taxon>eudicotyledons</taxon>
        <taxon>Gunneridae</taxon>
        <taxon>Pentapetalae</taxon>
        <taxon>asterids</taxon>
        <taxon>campanulids</taxon>
        <taxon>Asterales</taxon>
        <taxon>Asteraceae</taxon>
        <taxon>Asteroideae</taxon>
        <taxon>Anthemideae</taxon>
        <taxon>Anthemidinae</taxon>
        <taxon>Tanacetum</taxon>
    </lineage>
</organism>
<proteinExistence type="predicted"/>
<gene>
    <name evidence="1" type="ORF">Tci_026243</name>
</gene>
<protein>
    <submittedName>
        <fullName evidence="1">Uncharacterized protein</fullName>
    </submittedName>
</protein>
<reference evidence="1" key="1">
    <citation type="journal article" date="2019" name="Sci. Rep.">
        <title>Draft genome of Tanacetum cinerariifolium, the natural source of mosquito coil.</title>
        <authorList>
            <person name="Yamashiro T."/>
            <person name="Shiraishi A."/>
            <person name="Satake H."/>
            <person name="Nakayama K."/>
        </authorList>
    </citation>
    <scope>NUCLEOTIDE SEQUENCE</scope>
</reference>
<dbReference type="EMBL" id="BKCJ010003305">
    <property type="protein sequence ID" value="GEU54265.1"/>
    <property type="molecule type" value="Genomic_DNA"/>
</dbReference>